<comment type="caution">
    <text evidence="2">The sequence shown here is derived from an EMBL/GenBank/DDBJ whole genome shotgun (WGS) entry which is preliminary data.</text>
</comment>
<name>A0ABN8EU06_9BACT</name>
<gene>
    <name evidence="2" type="ORF">EMA8858_02203</name>
</gene>
<keyword evidence="1" id="KW-0732">Signal</keyword>
<dbReference type="EMBL" id="CAKLPY010000002">
    <property type="protein sequence ID" value="CAH0996073.1"/>
    <property type="molecule type" value="Genomic_DNA"/>
</dbReference>
<sequence length="266" mass="30566">MKNFKNKVIVSLLLISIFSLQTQAQTKSQNNDIWLHYVGKNMLTKKLSFTFEATMRFANGFSEKQQYFVRPSFDYQLTKHFLGSIGYSHYNTYVYGSPAINKRPIPEDHVWLQGTLSHQLGDLKLTNRLRNEFRFVGVASSTVATPTNQADYAITDHKFRDRLRYMVLATYPLVKIDNKPKLLGIIGDEAFMNIGVLGTDATKNNVGKTFMNQNRIIAGLGYVIDPHNQIQLCYIHQNIWNFSDTIEESNPTIRISYLTNFSFAKK</sequence>
<evidence type="ECO:0008006" key="4">
    <source>
        <dbReference type="Google" id="ProtNLM"/>
    </source>
</evidence>
<feature type="chain" id="PRO_5046609152" description="DUF2490 domain-containing protein" evidence="1">
    <location>
        <begin position="25"/>
        <end position="266"/>
    </location>
</feature>
<evidence type="ECO:0000313" key="3">
    <source>
        <dbReference type="Proteomes" id="UP000837932"/>
    </source>
</evidence>
<reference evidence="2" key="1">
    <citation type="submission" date="2021-12" db="EMBL/GenBank/DDBJ databases">
        <authorList>
            <person name="Rodrigo-Torres L."/>
            <person name="Arahal R. D."/>
            <person name="Lucena T."/>
        </authorList>
    </citation>
    <scope>NUCLEOTIDE SEQUENCE</scope>
    <source>
        <strain evidence="2">CECT 8858</strain>
    </source>
</reference>
<proteinExistence type="predicted"/>
<feature type="signal peptide" evidence="1">
    <location>
        <begin position="1"/>
        <end position="24"/>
    </location>
</feature>
<organism evidence="2 3">
    <name type="scientific">Emticicia aquatica</name>
    <dbReference type="NCBI Taxonomy" id="1681835"/>
    <lineage>
        <taxon>Bacteria</taxon>
        <taxon>Pseudomonadati</taxon>
        <taxon>Bacteroidota</taxon>
        <taxon>Cytophagia</taxon>
        <taxon>Cytophagales</taxon>
        <taxon>Leadbetterellaceae</taxon>
        <taxon>Emticicia</taxon>
    </lineage>
</organism>
<evidence type="ECO:0000256" key="1">
    <source>
        <dbReference type="SAM" id="SignalP"/>
    </source>
</evidence>
<keyword evidence="3" id="KW-1185">Reference proteome</keyword>
<protein>
    <recommendedName>
        <fullName evidence="4">DUF2490 domain-containing protein</fullName>
    </recommendedName>
</protein>
<dbReference type="Proteomes" id="UP000837932">
    <property type="component" value="Unassembled WGS sequence"/>
</dbReference>
<dbReference type="Pfam" id="PF10677">
    <property type="entry name" value="DUF2490"/>
    <property type="match status" value="1"/>
</dbReference>
<dbReference type="RefSeq" id="WP_238806642.1">
    <property type="nucleotide sequence ID" value="NZ_CAKLPY010000002.1"/>
</dbReference>
<evidence type="ECO:0000313" key="2">
    <source>
        <dbReference type="EMBL" id="CAH0996073.1"/>
    </source>
</evidence>
<dbReference type="InterPro" id="IPR019619">
    <property type="entry name" value="DUF2490"/>
</dbReference>
<accession>A0ABN8EU06</accession>